<gene>
    <name evidence="9" type="ORF">PoB_004683300</name>
</gene>
<dbReference type="InterPro" id="IPR044917">
    <property type="entry name" value="PRIMPOL"/>
</dbReference>
<reference evidence="9 10" key="1">
    <citation type="journal article" date="2021" name="Elife">
        <title>Chloroplast acquisition without the gene transfer in kleptoplastic sea slugs, Plakobranchus ocellatus.</title>
        <authorList>
            <person name="Maeda T."/>
            <person name="Takahashi S."/>
            <person name="Yoshida T."/>
            <person name="Shimamura S."/>
            <person name="Takaki Y."/>
            <person name="Nagai Y."/>
            <person name="Toyoda A."/>
            <person name="Suzuki Y."/>
            <person name="Arimoto A."/>
            <person name="Ishii H."/>
            <person name="Satoh N."/>
            <person name="Nishiyama T."/>
            <person name="Hasebe M."/>
            <person name="Maruyama T."/>
            <person name="Minagawa J."/>
            <person name="Obokata J."/>
            <person name="Shigenobu S."/>
        </authorList>
    </citation>
    <scope>NUCLEOTIDE SEQUENCE [LARGE SCALE GENOMIC DNA]</scope>
</reference>
<dbReference type="GO" id="GO:0005634">
    <property type="term" value="C:nucleus"/>
    <property type="evidence" value="ECO:0007669"/>
    <property type="project" value="TreeGrafter"/>
</dbReference>
<comment type="catalytic activity">
    <reaction evidence="5">
        <text>ssDNA + n NTP = ssDNA/pppN(pN)n-1 hybrid + (n-1) diphosphate.</text>
        <dbReference type="EC" id="2.7.7.102"/>
    </reaction>
</comment>
<accession>A0AAV4BME5</accession>
<dbReference type="PANTHER" id="PTHR31399:SF0">
    <property type="entry name" value="DNA-DIRECTED PRIMASE_POLYMERASE PROTEIN"/>
    <property type="match status" value="1"/>
</dbReference>
<evidence type="ECO:0000313" key="10">
    <source>
        <dbReference type="Proteomes" id="UP000735302"/>
    </source>
</evidence>
<dbReference type="GO" id="GO:0042276">
    <property type="term" value="P:error-prone translesion synthesis"/>
    <property type="evidence" value="ECO:0007669"/>
    <property type="project" value="InterPro"/>
</dbReference>
<evidence type="ECO:0000256" key="3">
    <source>
        <dbReference type="ARBA" id="ARBA00022932"/>
    </source>
</evidence>
<keyword evidence="3" id="KW-0548">Nucleotidyltransferase</keyword>
<evidence type="ECO:0000313" key="9">
    <source>
        <dbReference type="EMBL" id="GFO20328.1"/>
    </source>
</evidence>
<name>A0AAV4BME5_9GAST</name>
<evidence type="ECO:0000256" key="8">
    <source>
        <dbReference type="SAM" id="MobiDB-lite"/>
    </source>
</evidence>
<proteinExistence type="inferred from homology"/>
<evidence type="ECO:0000256" key="7">
    <source>
        <dbReference type="ARBA" id="ARBA00047303"/>
    </source>
</evidence>
<dbReference type="GO" id="GO:0005759">
    <property type="term" value="C:mitochondrial matrix"/>
    <property type="evidence" value="ECO:0007669"/>
    <property type="project" value="TreeGrafter"/>
</dbReference>
<evidence type="ECO:0000256" key="2">
    <source>
        <dbReference type="ARBA" id="ARBA00012417"/>
    </source>
</evidence>
<dbReference type="EC" id="2.7.7.102" evidence="6"/>
<evidence type="ECO:0000256" key="5">
    <source>
        <dbReference type="ARBA" id="ARBA00044677"/>
    </source>
</evidence>
<keyword evidence="10" id="KW-1185">Reference proteome</keyword>
<dbReference type="GO" id="GO:0031297">
    <property type="term" value="P:replication fork processing"/>
    <property type="evidence" value="ECO:0007669"/>
    <property type="project" value="TreeGrafter"/>
</dbReference>
<dbReference type="EC" id="2.7.7.7" evidence="2"/>
<dbReference type="GO" id="GO:0009411">
    <property type="term" value="P:response to UV"/>
    <property type="evidence" value="ECO:0007669"/>
    <property type="project" value="TreeGrafter"/>
</dbReference>
<organism evidence="9 10">
    <name type="scientific">Plakobranchus ocellatus</name>
    <dbReference type="NCBI Taxonomy" id="259542"/>
    <lineage>
        <taxon>Eukaryota</taxon>
        <taxon>Metazoa</taxon>
        <taxon>Spiralia</taxon>
        <taxon>Lophotrochozoa</taxon>
        <taxon>Mollusca</taxon>
        <taxon>Gastropoda</taxon>
        <taxon>Heterobranchia</taxon>
        <taxon>Euthyneura</taxon>
        <taxon>Panpulmonata</taxon>
        <taxon>Sacoglossa</taxon>
        <taxon>Placobranchoidea</taxon>
        <taxon>Plakobranchidae</taxon>
        <taxon>Plakobranchus</taxon>
    </lineage>
</organism>
<dbReference type="GO" id="GO:0006264">
    <property type="term" value="P:mitochondrial DNA replication"/>
    <property type="evidence" value="ECO:0007669"/>
    <property type="project" value="TreeGrafter"/>
</dbReference>
<keyword evidence="3" id="KW-0808">Transferase</keyword>
<dbReference type="Proteomes" id="UP000735302">
    <property type="component" value="Unassembled WGS sequence"/>
</dbReference>
<dbReference type="PANTHER" id="PTHR31399">
    <property type="entry name" value="DNA-DIRECTED PRIMASE / POLYMERASE PROTEIN"/>
    <property type="match status" value="1"/>
</dbReference>
<protein>
    <recommendedName>
        <fullName evidence="4">DNA-directed primase/polymerase protein</fullName>
        <ecNumber evidence="6">2.7.7.102</ecNumber>
        <ecNumber evidence="2">2.7.7.7</ecNumber>
    </recommendedName>
</protein>
<comment type="similarity">
    <text evidence="1">Belongs to the eukaryotic-type primase small subunit family.</text>
</comment>
<comment type="catalytic activity">
    <reaction evidence="7">
        <text>DNA(n) + a 2'-deoxyribonucleoside 5'-triphosphate = DNA(n+1) + diphosphate</text>
        <dbReference type="Rhea" id="RHEA:22508"/>
        <dbReference type="Rhea" id="RHEA-COMP:17339"/>
        <dbReference type="Rhea" id="RHEA-COMP:17340"/>
        <dbReference type="ChEBI" id="CHEBI:33019"/>
        <dbReference type="ChEBI" id="CHEBI:61560"/>
        <dbReference type="ChEBI" id="CHEBI:173112"/>
        <dbReference type="EC" id="2.7.7.7"/>
    </reaction>
    <physiologicalReaction direction="left-to-right" evidence="7">
        <dbReference type="Rhea" id="RHEA:22509"/>
    </physiologicalReaction>
</comment>
<evidence type="ECO:0000256" key="1">
    <source>
        <dbReference type="ARBA" id="ARBA00009762"/>
    </source>
</evidence>
<dbReference type="AlphaFoldDB" id="A0AAV4BME5"/>
<dbReference type="EMBL" id="BLXT01005154">
    <property type="protein sequence ID" value="GFO20328.1"/>
    <property type="molecule type" value="Genomic_DNA"/>
</dbReference>
<evidence type="ECO:0000256" key="6">
    <source>
        <dbReference type="ARBA" id="ARBA00044768"/>
    </source>
</evidence>
<comment type="caution">
    <text evidence="9">The sequence shown here is derived from an EMBL/GenBank/DDBJ whole genome shotgun (WGS) entry which is preliminary data.</text>
</comment>
<evidence type="ECO:0000256" key="4">
    <source>
        <dbReference type="ARBA" id="ARBA00026139"/>
    </source>
</evidence>
<feature type="compositionally biased region" description="Basic and acidic residues" evidence="8">
    <location>
        <begin position="764"/>
        <end position="779"/>
    </location>
</feature>
<feature type="region of interest" description="Disordered" evidence="8">
    <location>
        <begin position="751"/>
        <end position="779"/>
    </location>
</feature>
<dbReference type="GO" id="GO:0003682">
    <property type="term" value="F:chromatin binding"/>
    <property type="evidence" value="ECO:0007669"/>
    <property type="project" value="TreeGrafter"/>
</dbReference>
<keyword evidence="3" id="KW-0239">DNA-directed DNA polymerase</keyword>
<sequence>MASQFTSSPALTVTKFYGSSSARKRKAGNVLRKEKDYGEVIGSHLRVPRPFLSRISGPYVCWETFYRQQEAFDFVDKTSEDLFVFAFESSTNALSSNQSGQRRYLVTNLQQFWHYYRYLLPNQRHHYEVIREGRSCKLFFDLEYMTEFNPNNDGNAMVDILIKYVCLWLKEIFGVDCRRSDVLDMDASTAQKFSRHLVFQLNGAVFENCVVTGYFVRHIITILVQYLRLKTRHLSSTHCTSQCPHQTRHMSSTHCTSQCPHQTRHVSSTHCTSQCSHQTRHVSSTHCTSQCPHQTRHVSSTHCTSQCPHQTRHVSSTHCTSQCPHQTRHLSSTHCTSQCPHQTRHVSSTHCTSQCSDESQISVQGKKCPLTKERECKEVSPGPDLWSNISERNSRETFLRFGQIQKGDSELKSPAPLRELPSDCHESKFPDKKLEGKERFLPSLAKLSLKKKENLPSRIEKLRANQKGIDNGVTIDDMVQSFQDSSDEDELSFLEDSWGKYFINQEFSVVAENTNGDLTDDSDEELSLFAELCEHESDVHAVKEEMYDFDVDDDDFDNDEYEKELINSLEKWEASIAEEEEECMDDSVIAMLYQGDCDDQEIAALLDQYEKRAAVALSADGDNSDSESSVHPCEDCDDAELLALAQAFEENICGHCGECTDALVTGDSRTLGSTARGQLYHSSAQEQCCMRRCSPLVDQVPANTRHEAGTASEGQFSDVDKLGQIDERLYVQIQVVDKQCLVSSKDASELGGEARSVSASPDKALNREQEGLEGEEHGRVVDDGMERICSQFSLEELRSLMVLNKDGGLTTFCDLGVYTKNRNFRLYLSNKLNKNNPLVLASQNQYHPDPSRQRLKPQTSLEEALFKDSLVSILSPLEKTNILRFGPSFSNLADSRALEISNVSNGKKISDDDTNRSGHSASPFPQVDKFIMSLVSSKEKQGKIRMWRHNPGQDSITYHITGYRWCSNIGREHRSNNIFYTVNLMDWTYTQGCYDVDCRHAQRLVVKIPESLR</sequence>
<dbReference type="GO" id="GO:0003887">
    <property type="term" value="F:DNA-directed DNA polymerase activity"/>
    <property type="evidence" value="ECO:0007669"/>
    <property type="project" value="UniProtKB-KW"/>
</dbReference>